<keyword evidence="2" id="KW-1185">Reference proteome</keyword>
<dbReference type="EMBL" id="QPID01000010">
    <property type="protein sequence ID" value="RCU45516.1"/>
    <property type="molecule type" value="Genomic_DNA"/>
</dbReference>
<accession>A0A368N5L5</accession>
<comment type="caution">
    <text evidence="1">The sequence shown here is derived from an EMBL/GenBank/DDBJ whole genome shotgun (WGS) entry which is preliminary data.</text>
</comment>
<dbReference type="Proteomes" id="UP000252558">
    <property type="component" value="Unassembled WGS sequence"/>
</dbReference>
<reference evidence="1 2" key="1">
    <citation type="submission" date="2018-07" db="EMBL/GenBank/DDBJ databases">
        <title>Corallincola holothuriorum sp. nov., a new facultative anaerobe isolated from sea cucumber Apostichopus japonicus.</title>
        <authorList>
            <person name="Xia H."/>
        </authorList>
    </citation>
    <scope>NUCLEOTIDE SEQUENCE [LARGE SCALE GENOMIC DNA]</scope>
    <source>
        <strain evidence="1 2">C4</strain>
    </source>
</reference>
<dbReference type="OrthoDB" id="9811423at2"/>
<sequence length="65" mass="7656">MVDKIQQAHRTTGSPCVRNCCLDDNDICLGCFRSLEEILAWRESSKEHKAQMLEECLMRRSERQR</sequence>
<gene>
    <name evidence="1" type="ORF">DU002_15820</name>
</gene>
<evidence type="ECO:0000313" key="2">
    <source>
        <dbReference type="Proteomes" id="UP000252558"/>
    </source>
</evidence>
<dbReference type="AlphaFoldDB" id="A0A368N5L5"/>
<protein>
    <submittedName>
        <fullName evidence="1">DUF1289 domain-containing protein</fullName>
    </submittedName>
</protein>
<dbReference type="InterPro" id="IPR010710">
    <property type="entry name" value="DUF1289"/>
</dbReference>
<dbReference type="PANTHER" id="PTHR35175">
    <property type="entry name" value="DUF1289 DOMAIN-CONTAINING PROTEIN"/>
    <property type="match status" value="1"/>
</dbReference>
<proteinExistence type="predicted"/>
<evidence type="ECO:0000313" key="1">
    <source>
        <dbReference type="EMBL" id="RCU45516.1"/>
    </source>
</evidence>
<dbReference type="Pfam" id="PF06945">
    <property type="entry name" value="DUF1289"/>
    <property type="match status" value="1"/>
</dbReference>
<dbReference type="PANTHER" id="PTHR35175:SF2">
    <property type="entry name" value="DUF1289 DOMAIN-CONTAINING PROTEIN"/>
    <property type="match status" value="1"/>
</dbReference>
<dbReference type="RefSeq" id="WP_114339375.1">
    <property type="nucleotide sequence ID" value="NZ_QPID01000010.1"/>
</dbReference>
<organism evidence="1 2">
    <name type="scientific">Corallincola holothuriorum</name>
    <dbReference type="NCBI Taxonomy" id="2282215"/>
    <lineage>
        <taxon>Bacteria</taxon>
        <taxon>Pseudomonadati</taxon>
        <taxon>Pseudomonadota</taxon>
        <taxon>Gammaproteobacteria</taxon>
        <taxon>Alteromonadales</taxon>
        <taxon>Psychromonadaceae</taxon>
        <taxon>Corallincola</taxon>
    </lineage>
</organism>
<name>A0A368N5L5_9GAMM</name>